<sequence>MKLSIVNVLVTGLLLAAAGVDACKCREGSKQGQYCGHCPQVLGGDGFVWDHVYECNPSGGCHDYGYRKQCAGSSSNPCPF</sequence>
<keyword evidence="1" id="KW-0732">Signal</keyword>
<comment type="caution">
    <text evidence="2">The sequence shown here is derived from an EMBL/GenBank/DDBJ whole genome shotgun (WGS) entry which is preliminary data.</text>
</comment>
<name>A0A2B7WKJ0_9EURO</name>
<gene>
    <name evidence="2" type="ORF">AJ79_09364</name>
</gene>
<proteinExistence type="predicted"/>
<dbReference type="AlphaFoldDB" id="A0A2B7WKJ0"/>
<feature type="signal peptide" evidence="1">
    <location>
        <begin position="1"/>
        <end position="22"/>
    </location>
</feature>
<evidence type="ECO:0000313" key="3">
    <source>
        <dbReference type="Proteomes" id="UP000223968"/>
    </source>
</evidence>
<dbReference type="OrthoDB" id="5394791at2759"/>
<dbReference type="Proteomes" id="UP000223968">
    <property type="component" value="Unassembled WGS sequence"/>
</dbReference>
<protein>
    <submittedName>
        <fullName evidence="2">Uncharacterized protein</fullName>
    </submittedName>
</protein>
<accession>A0A2B7WKJ0</accession>
<keyword evidence="3" id="KW-1185">Reference proteome</keyword>
<organism evidence="2 3">
    <name type="scientific">Helicocarpus griseus UAMH5409</name>
    <dbReference type="NCBI Taxonomy" id="1447875"/>
    <lineage>
        <taxon>Eukaryota</taxon>
        <taxon>Fungi</taxon>
        <taxon>Dikarya</taxon>
        <taxon>Ascomycota</taxon>
        <taxon>Pezizomycotina</taxon>
        <taxon>Eurotiomycetes</taxon>
        <taxon>Eurotiomycetidae</taxon>
        <taxon>Onygenales</taxon>
        <taxon>Ajellomycetaceae</taxon>
        <taxon>Helicocarpus</taxon>
    </lineage>
</organism>
<evidence type="ECO:0000256" key="1">
    <source>
        <dbReference type="SAM" id="SignalP"/>
    </source>
</evidence>
<feature type="chain" id="PRO_5012451216" evidence="1">
    <location>
        <begin position="23"/>
        <end position="80"/>
    </location>
</feature>
<evidence type="ECO:0000313" key="2">
    <source>
        <dbReference type="EMBL" id="PGG97050.1"/>
    </source>
</evidence>
<dbReference type="EMBL" id="PDNB01000259">
    <property type="protein sequence ID" value="PGG97050.1"/>
    <property type="molecule type" value="Genomic_DNA"/>
</dbReference>
<reference evidence="2 3" key="1">
    <citation type="submission" date="2017-10" db="EMBL/GenBank/DDBJ databases">
        <title>Comparative genomics in systemic dimorphic fungi from Ajellomycetaceae.</title>
        <authorList>
            <person name="Munoz J.F."/>
            <person name="Mcewen J.G."/>
            <person name="Clay O.K."/>
            <person name="Cuomo C.A."/>
        </authorList>
    </citation>
    <scope>NUCLEOTIDE SEQUENCE [LARGE SCALE GENOMIC DNA]</scope>
    <source>
        <strain evidence="2 3">UAMH5409</strain>
    </source>
</reference>